<dbReference type="EMBL" id="AEJC01000158">
    <property type="protein sequence ID" value="EKX67321.1"/>
    <property type="molecule type" value="Genomic_DNA"/>
</dbReference>
<dbReference type="AlphaFoldDB" id="L1L2Q3"/>
<evidence type="ECO:0000313" key="3">
    <source>
        <dbReference type="Proteomes" id="UP000010411"/>
    </source>
</evidence>
<organism evidence="2 3">
    <name type="scientific">Streptomyces ipomoeae 91-03</name>
    <dbReference type="NCBI Taxonomy" id="698759"/>
    <lineage>
        <taxon>Bacteria</taxon>
        <taxon>Bacillati</taxon>
        <taxon>Actinomycetota</taxon>
        <taxon>Actinomycetes</taxon>
        <taxon>Kitasatosporales</taxon>
        <taxon>Streptomycetaceae</taxon>
        <taxon>Streptomyces</taxon>
    </lineage>
</organism>
<proteinExistence type="predicted"/>
<comment type="caution">
    <text evidence="2">The sequence shown here is derived from an EMBL/GenBank/DDBJ whole genome shotgun (WGS) entry which is preliminary data.</text>
</comment>
<evidence type="ECO:0000256" key="1">
    <source>
        <dbReference type="SAM" id="MobiDB-lite"/>
    </source>
</evidence>
<gene>
    <name evidence="2" type="ORF">STRIP9103_07298</name>
</gene>
<dbReference type="PATRIC" id="fig|698759.3.peg.2128"/>
<name>L1L2Q3_9ACTN</name>
<feature type="region of interest" description="Disordered" evidence="1">
    <location>
        <begin position="29"/>
        <end position="62"/>
    </location>
</feature>
<sequence length="62" mass="6482">MDVHLAPVSADFVALGCLNVHCEAPVAAAGHGSRVGVPRRPPTRLGPGGALSERPEREHLLH</sequence>
<keyword evidence="3" id="KW-1185">Reference proteome</keyword>
<dbReference type="Proteomes" id="UP000010411">
    <property type="component" value="Unassembled WGS sequence"/>
</dbReference>
<feature type="compositionally biased region" description="Basic and acidic residues" evidence="1">
    <location>
        <begin position="53"/>
        <end position="62"/>
    </location>
</feature>
<protein>
    <submittedName>
        <fullName evidence="2">Uncharacterized protein</fullName>
    </submittedName>
</protein>
<reference evidence="2 3" key="1">
    <citation type="submission" date="2012-11" db="EMBL/GenBank/DDBJ databases">
        <authorList>
            <person name="Huguet-Tapia J.C."/>
            <person name="Durkin A.S."/>
            <person name="Pettis G.S."/>
            <person name="Badger J.H."/>
        </authorList>
    </citation>
    <scope>NUCLEOTIDE SEQUENCE [LARGE SCALE GENOMIC DNA]</scope>
    <source>
        <strain evidence="2 3">91-03</strain>
    </source>
</reference>
<accession>L1L2Q3</accession>
<evidence type="ECO:0000313" key="2">
    <source>
        <dbReference type="EMBL" id="EKX67321.1"/>
    </source>
</evidence>